<dbReference type="CDD" id="cd15858">
    <property type="entry name" value="SNARE_VAM7"/>
    <property type="match status" value="1"/>
</dbReference>
<dbReference type="InterPro" id="IPR001683">
    <property type="entry name" value="PX_dom"/>
</dbReference>
<proteinExistence type="predicted"/>
<dbReference type="PROSITE" id="PS50192">
    <property type="entry name" value="T_SNARE"/>
    <property type="match status" value="1"/>
</dbReference>
<keyword evidence="4" id="KW-1185">Reference proteome</keyword>
<evidence type="ECO:0000313" key="3">
    <source>
        <dbReference type="EMBL" id="KAK6335319.1"/>
    </source>
</evidence>
<dbReference type="EMBL" id="JAVHNR010000008">
    <property type="protein sequence ID" value="KAK6335319.1"/>
    <property type="molecule type" value="Genomic_DNA"/>
</dbReference>
<dbReference type="CDD" id="cd06897">
    <property type="entry name" value="PX_SNARE"/>
    <property type="match status" value="1"/>
</dbReference>
<comment type="caution">
    <text evidence="3">The sequence shown here is derived from an EMBL/GenBank/DDBJ whole genome shotgun (WGS) entry which is preliminary data.</text>
</comment>
<dbReference type="InterPro" id="IPR000727">
    <property type="entry name" value="T_SNARE_dom"/>
</dbReference>
<dbReference type="SMART" id="SM00397">
    <property type="entry name" value="t_SNARE"/>
    <property type="match status" value="1"/>
</dbReference>
<dbReference type="Gene3D" id="1.20.5.110">
    <property type="match status" value="1"/>
</dbReference>
<dbReference type="PANTHER" id="PTHR22775:SF3">
    <property type="entry name" value="SORTING NEXIN-13"/>
    <property type="match status" value="1"/>
</dbReference>
<dbReference type="SUPFAM" id="SSF64268">
    <property type="entry name" value="PX domain"/>
    <property type="match status" value="1"/>
</dbReference>
<gene>
    <name evidence="3" type="ORF">TWF718_010750</name>
</gene>
<evidence type="ECO:0008006" key="5">
    <source>
        <dbReference type="Google" id="ProtNLM"/>
    </source>
</evidence>
<dbReference type="GO" id="GO:0035091">
    <property type="term" value="F:phosphatidylinositol binding"/>
    <property type="evidence" value="ECO:0007669"/>
    <property type="project" value="InterPro"/>
</dbReference>
<organism evidence="3 4">
    <name type="scientific">Orbilia javanica</name>
    <dbReference type="NCBI Taxonomy" id="47235"/>
    <lineage>
        <taxon>Eukaryota</taxon>
        <taxon>Fungi</taxon>
        <taxon>Dikarya</taxon>
        <taxon>Ascomycota</taxon>
        <taxon>Pezizomycotina</taxon>
        <taxon>Orbiliomycetes</taxon>
        <taxon>Orbiliales</taxon>
        <taxon>Orbiliaceae</taxon>
        <taxon>Orbilia</taxon>
    </lineage>
</organism>
<feature type="domain" description="T-SNARE coiled-coil homology" evidence="1">
    <location>
        <begin position="306"/>
        <end position="368"/>
    </location>
</feature>
<dbReference type="Gene3D" id="3.30.1520.10">
    <property type="entry name" value="Phox-like domain"/>
    <property type="match status" value="1"/>
</dbReference>
<sequence length="369" mass="40890">MYEPELSIASFGTEALPKPHTVYNISIRLPLRSFSLKKRYSDFDELHRALISSVGAPPPTPLPPKYYLKSTVSNNEFAEERRQSLEEYIYAIQNDQDSRWRESPPWRQFLNLPSSTSNYESSSTSITSHLSSIPSHTLSDPVLWLDAHREMKTFLQDARSEISRRDQATSVADQHDASAAAKKVLVKVSGLLDNLERGLALQSKATGISILGDGEIRRRKDLLASGMKERNALEALANSLSASKLQGSSKTPQSMAVTKEALALAATAATTGNMRGRSAGRVLGAPAPETDKTRQLDNIGVLQLQQEIMKSQDEDLQTLLKAVGRQKQVGVEIGRELDEQNQLLDSLDVDVERVNDKIRVVKKRVKNIS</sequence>
<dbReference type="SMART" id="SM00312">
    <property type="entry name" value="PX"/>
    <property type="match status" value="1"/>
</dbReference>
<dbReference type="PROSITE" id="PS50195">
    <property type="entry name" value="PX"/>
    <property type="match status" value="1"/>
</dbReference>
<protein>
    <recommendedName>
        <fullName evidence="5">Syntaxin</fullName>
    </recommendedName>
</protein>
<name>A0AAN8NQ82_9PEZI</name>
<dbReference type="InterPro" id="IPR036871">
    <property type="entry name" value="PX_dom_sf"/>
</dbReference>
<reference evidence="3 4" key="1">
    <citation type="submission" date="2019-10" db="EMBL/GenBank/DDBJ databases">
        <authorList>
            <person name="Palmer J.M."/>
        </authorList>
    </citation>
    <scope>NUCLEOTIDE SEQUENCE [LARGE SCALE GENOMIC DNA]</scope>
    <source>
        <strain evidence="3 4">TWF718</strain>
    </source>
</reference>
<evidence type="ECO:0000313" key="4">
    <source>
        <dbReference type="Proteomes" id="UP001313282"/>
    </source>
</evidence>
<dbReference type="Proteomes" id="UP001313282">
    <property type="component" value="Unassembled WGS sequence"/>
</dbReference>
<dbReference type="AlphaFoldDB" id="A0AAN8NQ82"/>
<feature type="domain" description="PX" evidence="2">
    <location>
        <begin position="1"/>
        <end position="117"/>
    </location>
</feature>
<dbReference type="SUPFAM" id="SSF58038">
    <property type="entry name" value="SNARE fusion complex"/>
    <property type="match status" value="1"/>
</dbReference>
<evidence type="ECO:0000259" key="2">
    <source>
        <dbReference type="PROSITE" id="PS50195"/>
    </source>
</evidence>
<accession>A0AAN8NQ82</accession>
<dbReference type="PANTHER" id="PTHR22775">
    <property type="entry name" value="SORTING NEXIN"/>
    <property type="match status" value="1"/>
</dbReference>
<evidence type="ECO:0000259" key="1">
    <source>
        <dbReference type="PROSITE" id="PS50192"/>
    </source>
</evidence>
<dbReference type="Pfam" id="PF00787">
    <property type="entry name" value="PX"/>
    <property type="match status" value="1"/>
</dbReference>